<evidence type="ECO:0000313" key="3">
    <source>
        <dbReference type="EnsemblFungi" id="EJT74565"/>
    </source>
</evidence>
<dbReference type="eggNOG" id="ENOG502RAQC">
    <property type="taxonomic scope" value="Eukaryota"/>
</dbReference>
<dbReference type="RefSeq" id="XP_009224509.1">
    <property type="nucleotide sequence ID" value="XM_009226245.1"/>
</dbReference>
<reference evidence="2" key="2">
    <citation type="submission" date="2010-07" db="EMBL/GenBank/DDBJ databases">
        <authorList>
            <consortium name="The Broad Institute Genome Sequencing Platform"/>
            <consortium name="Broad Institute Genome Sequencing Center for Infectious Disease"/>
            <person name="Ma L.-J."/>
            <person name="Dead R."/>
            <person name="Young S."/>
            <person name="Zeng Q."/>
            <person name="Koehrsen M."/>
            <person name="Alvarado L."/>
            <person name="Berlin A."/>
            <person name="Chapman S.B."/>
            <person name="Chen Z."/>
            <person name="Freedman E."/>
            <person name="Gellesch M."/>
            <person name="Goldberg J."/>
            <person name="Griggs A."/>
            <person name="Gujja S."/>
            <person name="Heilman E.R."/>
            <person name="Heiman D."/>
            <person name="Hepburn T."/>
            <person name="Howarth C."/>
            <person name="Jen D."/>
            <person name="Larson L."/>
            <person name="Mehta T."/>
            <person name="Neiman D."/>
            <person name="Pearson M."/>
            <person name="Roberts A."/>
            <person name="Saif S."/>
            <person name="Shea T."/>
            <person name="Shenoy N."/>
            <person name="Sisk P."/>
            <person name="Stolte C."/>
            <person name="Sykes S."/>
            <person name="Walk T."/>
            <person name="White J."/>
            <person name="Yandava C."/>
            <person name="Haas B."/>
            <person name="Nusbaum C."/>
            <person name="Birren B."/>
        </authorList>
    </citation>
    <scope>NUCLEOTIDE SEQUENCE</scope>
    <source>
        <strain evidence="2">R3-111a-1</strain>
    </source>
</reference>
<reference evidence="3" key="5">
    <citation type="submission" date="2018-04" db="UniProtKB">
        <authorList>
            <consortium name="EnsemblFungi"/>
        </authorList>
    </citation>
    <scope>IDENTIFICATION</scope>
    <source>
        <strain evidence="3">R3-111a-1</strain>
    </source>
</reference>
<sequence length="274" mass="28189">MTVPSSRFESTPRFQPCLASLLIGETPSHLQVSANCPPQAKPPPGAPIMDSQANKGKSLLDVIKEAADTGSSSSGVQRAPKNRADYTSDDASLGQPQGTVAPAVTPVGQPTSPARDEDQASADKPADAAATTTEYHDWGAGDDEDSDDSHAASAAPSAPAGGNPPSRASGAKAAAATFCPTMTVADVSDVADGQSQQQRRRTSMFARMPYQRPAPAADEAGIAESAEDQDIARKDSHQPDDVSLQTRRKSEGGQLMRPASGPPASSPTDADNGL</sequence>
<dbReference type="AlphaFoldDB" id="J3P4G8"/>
<evidence type="ECO:0000256" key="1">
    <source>
        <dbReference type="SAM" id="MobiDB-lite"/>
    </source>
</evidence>
<dbReference type="OrthoDB" id="10558026at2759"/>
<evidence type="ECO:0000313" key="4">
    <source>
        <dbReference type="Proteomes" id="UP000006039"/>
    </source>
</evidence>
<name>J3P4G8_GAET3</name>
<accession>J3P4G8</accession>
<reference evidence="4" key="1">
    <citation type="submission" date="2010-07" db="EMBL/GenBank/DDBJ databases">
        <title>The genome sequence of Gaeumannomyces graminis var. tritici strain R3-111a-1.</title>
        <authorList>
            <consortium name="The Broad Institute Genome Sequencing Platform"/>
            <person name="Ma L.-J."/>
            <person name="Dead R."/>
            <person name="Young S."/>
            <person name="Zeng Q."/>
            <person name="Koehrsen M."/>
            <person name="Alvarado L."/>
            <person name="Berlin A."/>
            <person name="Chapman S.B."/>
            <person name="Chen Z."/>
            <person name="Freedman E."/>
            <person name="Gellesch M."/>
            <person name="Goldberg J."/>
            <person name="Griggs A."/>
            <person name="Gujja S."/>
            <person name="Heilman E.R."/>
            <person name="Heiman D."/>
            <person name="Hepburn T."/>
            <person name="Howarth C."/>
            <person name="Jen D."/>
            <person name="Larson L."/>
            <person name="Mehta T."/>
            <person name="Neiman D."/>
            <person name="Pearson M."/>
            <person name="Roberts A."/>
            <person name="Saif S."/>
            <person name="Shea T."/>
            <person name="Shenoy N."/>
            <person name="Sisk P."/>
            <person name="Stolte C."/>
            <person name="Sykes S."/>
            <person name="Walk T."/>
            <person name="White J."/>
            <person name="Yandava C."/>
            <person name="Haas B."/>
            <person name="Nusbaum C."/>
            <person name="Birren B."/>
        </authorList>
    </citation>
    <scope>NUCLEOTIDE SEQUENCE [LARGE SCALE GENOMIC DNA]</scope>
    <source>
        <strain evidence="4">R3-111a-1</strain>
    </source>
</reference>
<reference evidence="3" key="4">
    <citation type="journal article" date="2015" name="G3 (Bethesda)">
        <title>Genome sequences of three phytopathogenic species of the Magnaporthaceae family of fungi.</title>
        <authorList>
            <person name="Okagaki L.H."/>
            <person name="Nunes C.C."/>
            <person name="Sailsbery J."/>
            <person name="Clay B."/>
            <person name="Brown D."/>
            <person name="John T."/>
            <person name="Oh Y."/>
            <person name="Young N."/>
            <person name="Fitzgerald M."/>
            <person name="Haas B.J."/>
            <person name="Zeng Q."/>
            <person name="Young S."/>
            <person name="Adiconis X."/>
            <person name="Fan L."/>
            <person name="Levin J.Z."/>
            <person name="Mitchell T.K."/>
            <person name="Okubara P.A."/>
            <person name="Farman M.L."/>
            <person name="Kohn L.M."/>
            <person name="Birren B."/>
            <person name="Ma L.-J."/>
            <person name="Dean R.A."/>
        </authorList>
    </citation>
    <scope>NUCLEOTIDE SEQUENCE</scope>
    <source>
        <strain evidence="3">R3-111a-1</strain>
    </source>
</reference>
<keyword evidence="4" id="KW-1185">Reference proteome</keyword>
<proteinExistence type="predicted"/>
<dbReference type="Proteomes" id="UP000006039">
    <property type="component" value="Unassembled WGS sequence"/>
</dbReference>
<feature type="compositionally biased region" description="Low complexity" evidence="1">
    <location>
        <begin position="151"/>
        <end position="174"/>
    </location>
</feature>
<feature type="region of interest" description="Disordered" evidence="1">
    <location>
        <begin position="189"/>
        <end position="274"/>
    </location>
</feature>
<reference evidence="2" key="3">
    <citation type="submission" date="2010-09" db="EMBL/GenBank/DDBJ databases">
        <title>Annotation of Gaeumannomyces graminis var. tritici R3-111a-1.</title>
        <authorList>
            <consortium name="The Broad Institute Genome Sequencing Platform"/>
            <person name="Ma L.-J."/>
            <person name="Dead R."/>
            <person name="Young S.K."/>
            <person name="Zeng Q."/>
            <person name="Gargeya S."/>
            <person name="Fitzgerald M."/>
            <person name="Haas B."/>
            <person name="Abouelleil A."/>
            <person name="Alvarado L."/>
            <person name="Arachchi H.M."/>
            <person name="Berlin A."/>
            <person name="Brown A."/>
            <person name="Chapman S.B."/>
            <person name="Chen Z."/>
            <person name="Dunbar C."/>
            <person name="Freedman E."/>
            <person name="Gearin G."/>
            <person name="Gellesch M."/>
            <person name="Goldberg J."/>
            <person name="Griggs A."/>
            <person name="Gujja S."/>
            <person name="Heiman D."/>
            <person name="Howarth C."/>
            <person name="Larson L."/>
            <person name="Lui A."/>
            <person name="MacDonald P.J.P."/>
            <person name="Mehta T."/>
            <person name="Montmayeur A."/>
            <person name="Murphy C."/>
            <person name="Neiman D."/>
            <person name="Pearson M."/>
            <person name="Priest M."/>
            <person name="Roberts A."/>
            <person name="Saif S."/>
            <person name="Shea T."/>
            <person name="Shenoy N."/>
            <person name="Sisk P."/>
            <person name="Stolte C."/>
            <person name="Sykes S."/>
            <person name="Yandava C."/>
            <person name="Wortman J."/>
            <person name="Nusbaum C."/>
            <person name="Birren B."/>
        </authorList>
    </citation>
    <scope>NUCLEOTIDE SEQUENCE</scope>
    <source>
        <strain evidence="2">R3-111a-1</strain>
    </source>
</reference>
<dbReference type="EnsemblFungi" id="EJT74565">
    <property type="protein sequence ID" value="EJT74565"/>
    <property type="gene ID" value="GGTG_08405"/>
</dbReference>
<dbReference type="EMBL" id="GL385398">
    <property type="protein sequence ID" value="EJT74565.1"/>
    <property type="molecule type" value="Genomic_DNA"/>
</dbReference>
<dbReference type="HOGENOM" id="CLU_1190129_0_0_1"/>
<feature type="region of interest" description="Disordered" evidence="1">
    <location>
        <begin position="30"/>
        <end position="174"/>
    </location>
</feature>
<feature type="compositionally biased region" description="Basic and acidic residues" evidence="1">
    <location>
        <begin position="230"/>
        <end position="240"/>
    </location>
</feature>
<gene>
    <name evidence="3" type="primary">20348863</name>
    <name evidence="2" type="ORF">GGTG_08405</name>
</gene>
<dbReference type="GeneID" id="20348863"/>
<evidence type="ECO:0000313" key="2">
    <source>
        <dbReference type="EMBL" id="EJT74565.1"/>
    </source>
</evidence>
<dbReference type="VEuPathDB" id="FungiDB:GGTG_08405"/>
<organism evidence="2">
    <name type="scientific">Gaeumannomyces tritici (strain R3-111a-1)</name>
    <name type="common">Wheat and barley take-all root rot fungus</name>
    <name type="synonym">Gaeumannomyces graminis var. tritici</name>
    <dbReference type="NCBI Taxonomy" id="644352"/>
    <lineage>
        <taxon>Eukaryota</taxon>
        <taxon>Fungi</taxon>
        <taxon>Dikarya</taxon>
        <taxon>Ascomycota</taxon>
        <taxon>Pezizomycotina</taxon>
        <taxon>Sordariomycetes</taxon>
        <taxon>Sordariomycetidae</taxon>
        <taxon>Magnaporthales</taxon>
        <taxon>Magnaporthaceae</taxon>
        <taxon>Gaeumannomyces</taxon>
    </lineage>
</organism>
<protein>
    <submittedName>
        <fullName evidence="2 3">Uncharacterized protein</fullName>
    </submittedName>
</protein>